<evidence type="ECO:0000256" key="1">
    <source>
        <dbReference type="ARBA" id="ARBA00009995"/>
    </source>
</evidence>
<gene>
    <name evidence="3" type="ORF">MERR_LOCUS12070</name>
</gene>
<accession>A0A6D2I9F0</accession>
<dbReference type="PANTHER" id="PTHR48047">
    <property type="entry name" value="GLYCOSYLTRANSFERASE"/>
    <property type="match status" value="1"/>
</dbReference>
<dbReference type="OrthoDB" id="1725038at2759"/>
<comment type="similarity">
    <text evidence="1">Belongs to the UDP-glycosyltransferase family.</text>
</comment>
<comment type="caution">
    <text evidence="3">The sequence shown here is derived from an EMBL/GenBank/DDBJ whole genome shotgun (WGS) entry which is preliminary data.</text>
</comment>
<dbReference type="EMBL" id="CACVBM020000943">
    <property type="protein sequence ID" value="CAA7024835.1"/>
    <property type="molecule type" value="Genomic_DNA"/>
</dbReference>
<sequence>MFFPWATEAADKFHVPRLVFHGKGYFALCSEYCIRVHKPHKRVGSSCEPFVIPDLPGNIVITQEQIADRGEESEMGKFMTEVTESEVKSSGVIVNSFYDLEPDYVDFYKSSEENVAYWSALCYKQRIQGEGWERKESKHR</sequence>
<organism evidence="3 4">
    <name type="scientific">Microthlaspi erraticum</name>
    <dbReference type="NCBI Taxonomy" id="1685480"/>
    <lineage>
        <taxon>Eukaryota</taxon>
        <taxon>Viridiplantae</taxon>
        <taxon>Streptophyta</taxon>
        <taxon>Embryophyta</taxon>
        <taxon>Tracheophyta</taxon>
        <taxon>Spermatophyta</taxon>
        <taxon>Magnoliopsida</taxon>
        <taxon>eudicotyledons</taxon>
        <taxon>Gunneridae</taxon>
        <taxon>Pentapetalae</taxon>
        <taxon>rosids</taxon>
        <taxon>malvids</taxon>
        <taxon>Brassicales</taxon>
        <taxon>Brassicaceae</taxon>
        <taxon>Coluteocarpeae</taxon>
        <taxon>Microthlaspi</taxon>
    </lineage>
</organism>
<dbReference type="SUPFAM" id="SSF53756">
    <property type="entry name" value="UDP-Glycosyltransferase/glycogen phosphorylase"/>
    <property type="match status" value="1"/>
</dbReference>
<evidence type="ECO:0000256" key="2">
    <source>
        <dbReference type="ARBA" id="ARBA00022676"/>
    </source>
</evidence>
<dbReference type="Gene3D" id="3.40.50.2000">
    <property type="entry name" value="Glycogen Phosphorylase B"/>
    <property type="match status" value="1"/>
</dbReference>
<keyword evidence="2" id="KW-0808">Transferase</keyword>
<evidence type="ECO:0000313" key="3">
    <source>
        <dbReference type="EMBL" id="CAA7024835.1"/>
    </source>
</evidence>
<name>A0A6D2I9F0_9BRAS</name>
<protein>
    <submittedName>
        <fullName evidence="3">Uncharacterized protein</fullName>
    </submittedName>
</protein>
<reference evidence="3" key="1">
    <citation type="submission" date="2020-01" db="EMBL/GenBank/DDBJ databases">
        <authorList>
            <person name="Mishra B."/>
        </authorList>
    </citation>
    <scope>NUCLEOTIDE SEQUENCE [LARGE SCALE GENOMIC DNA]</scope>
</reference>
<keyword evidence="2" id="KW-0328">Glycosyltransferase</keyword>
<dbReference type="GO" id="GO:0035251">
    <property type="term" value="F:UDP-glucosyltransferase activity"/>
    <property type="evidence" value="ECO:0007669"/>
    <property type="project" value="TreeGrafter"/>
</dbReference>
<proteinExistence type="inferred from homology"/>
<dbReference type="PANTHER" id="PTHR48047:SF45">
    <property type="entry name" value="SCOPOLETIN GLUCOSYLTRANSFERASE-LIKE"/>
    <property type="match status" value="1"/>
</dbReference>
<keyword evidence="4" id="KW-1185">Reference proteome</keyword>
<dbReference type="Proteomes" id="UP000467841">
    <property type="component" value="Unassembled WGS sequence"/>
</dbReference>
<dbReference type="AlphaFoldDB" id="A0A6D2I9F0"/>
<evidence type="ECO:0000313" key="4">
    <source>
        <dbReference type="Proteomes" id="UP000467841"/>
    </source>
</evidence>